<name>A0ABQ4W6I5_9PSED</name>
<evidence type="ECO:0000313" key="3">
    <source>
        <dbReference type="EMBL" id="GJN55058.1"/>
    </source>
</evidence>
<dbReference type="Proteomes" id="UP001054892">
    <property type="component" value="Unassembled WGS sequence"/>
</dbReference>
<sequence length="658" mass="75391">MNKSVHTYVQTPATLCAADVALIIPSYQRPYVWPSEDVISLLEQIIAAYESDAPHYYIGTVLTSLVAQTSHSAARTTYEVIDGQQRMTTLTLLALSLSAVVPDSPVGHFNVLGNLPRLVFAIRDEVQSLLGGWVGLPEHTVPEPAVISRNPYLRHLAAARKTLADRIGALRGQEGEEYIAQIADYIFAKVKWVNNVMPRGMDLNRLFSTMNNSGVQLEQSDILKSRLLGKIVQHKARYDAIWQACENMDNYFERNLRQVFSKADWTRLKYDELAEFCAETFPLERTATQAGTGMSIAQLAKQPEPKADKEQGKQERHRYCRPIISFSLLLMHTYRIYLRNWNLEDVDVRLHEGRLNEYFNDFVTTAGPKETKDFIECLWQVRYQFDRWVVKWLPEPESDNWHLRLTSVYRSQSDGEYRLSRTPQDASDLSQLQSVRNFTGERSAQYWLTPFLGELITSKPTTPARVQALLEDIDNELSLADVTQKEASFSLLCGESPIMRDIADVLSNLKEPEGTRFEHYWFQKLEYILWRKRDAFSFYDPHKLASYRVTSKNSVEHVHPQNEEFGRILDQELLDSFGNLVLLSPGENSSYSNQSVGKKQADFNDKPRYDSLKLAHMFNAKKAHDWDGPAIEQHQKAMLALIAEHYGAGEHITEMVRS</sequence>
<evidence type="ECO:0000259" key="1">
    <source>
        <dbReference type="Pfam" id="PF03235"/>
    </source>
</evidence>
<protein>
    <recommendedName>
        <fullName evidence="5">DUF262 domain-containing protein</fullName>
    </recommendedName>
</protein>
<dbReference type="Pfam" id="PF03235">
    <property type="entry name" value="GmrSD_N"/>
    <property type="match status" value="1"/>
</dbReference>
<gene>
    <name evidence="3" type="ORF">TUM20286_48100</name>
</gene>
<accession>A0ABQ4W6I5</accession>
<dbReference type="RefSeq" id="WP_236247239.1">
    <property type="nucleotide sequence ID" value="NZ_BQKM01000015.1"/>
</dbReference>
<dbReference type="PANTHER" id="PTHR35149:SF2">
    <property type="entry name" value="DUF262 DOMAIN-CONTAINING PROTEIN"/>
    <property type="match status" value="1"/>
</dbReference>
<proteinExistence type="predicted"/>
<organism evidence="3 4">
    <name type="scientific">Pseudomonas tohonis</name>
    <dbReference type="NCBI Taxonomy" id="2725477"/>
    <lineage>
        <taxon>Bacteria</taxon>
        <taxon>Pseudomonadati</taxon>
        <taxon>Pseudomonadota</taxon>
        <taxon>Gammaproteobacteria</taxon>
        <taxon>Pseudomonadales</taxon>
        <taxon>Pseudomonadaceae</taxon>
        <taxon>Pseudomonas</taxon>
    </lineage>
</organism>
<comment type="caution">
    <text evidence="3">The sequence shown here is derived from an EMBL/GenBank/DDBJ whole genome shotgun (WGS) entry which is preliminary data.</text>
</comment>
<feature type="domain" description="GmrSD restriction endonucleases C-terminal" evidence="2">
    <location>
        <begin position="513"/>
        <end position="640"/>
    </location>
</feature>
<feature type="domain" description="GmrSD restriction endonucleases N-terminal" evidence="1">
    <location>
        <begin position="22"/>
        <end position="227"/>
    </location>
</feature>
<dbReference type="EMBL" id="BQKM01000015">
    <property type="protein sequence ID" value="GJN55058.1"/>
    <property type="molecule type" value="Genomic_DNA"/>
</dbReference>
<evidence type="ECO:0008006" key="5">
    <source>
        <dbReference type="Google" id="ProtNLM"/>
    </source>
</evidence>
<dbReference type="Pfam" id="PF07510">
    <property type="entry name" value="GmrSD_C"/>
    <property type="match status" value="1"/>
</dbReference>
<evidence type="ECO:0000259" key="2">
    <source>
        <dbReference type="Pfam" id="PF07510"/>
    </source>
</evidence>
<dbReference type="PANTHER" id="PTHR35149">
    <property type="entry name" value="SLL5132 PROTEIN"/>
    <property type="match status" value="1"/>
</dbReference>
<reference evidence="3 4" key="1">
    <citation type="submission" date="2021-12" db="EMBL/GenBank/DDBJ databases">
        <title>Characterization of novel class B3 metallo-beta-lactamase from novel Pseudomonas species.</title>
        <authorList>
            <person name="Yamada K."/>
            <person name="Aoki K."/>
            <person name="Ishii Y."/>
        </authorList>
    </citation>
    <scope>NUCLEOTIDE SEQUENCE [LARGE SCALE GENOMIC DNA]</scope>
    <source>
        <strain evidence="3 4">TUM20286</strain>
    </source>
</reference>
<dbReference type="InterPro" id="IPR004919">
    <property type="entry name" value="GmrSD_N"/>
</dbReference>
<keyword evidence="4" id="KW-1185">Reference proteome</keyword>
<evidence type="ECO:0000313" key="4">
    <source>
        <dbReference type="Proteomes" id="UP001054892"/>
    </source>
</evidence>
<dbReference type="InterPro" id="IPR011089">
    <property type="entry name" value="GmrSD_C"/>
</dbReference>